<proteinExistence type="predicted"/>
<sequence>MNNYFKTRQLYPAERRLLQTLRNQKEKEGSPKIKFYHYFVAALLG</sequence>
<organism evidence="1 2">
    <name type="scientific">Chitinophaga filiformis</name>
    <name type="common">Myxococcus filiformis</name>
    <name type="synonym">Flexibacter filiformis</name>
    <dbReference type="NCBI Taxonomy" id="104663"/>
    <lineage>
        <taxon>Bacteria</taxon>
        <taxon>Pseudomonadati</taxon>
        <taxon>Bacteroidota</taxon>
        <taxon>Chitinophagia</taxon>
        <taxon>Chitinophagales</taxon>
        <taxon>Chitinophagaceae</taxon>
        <taxon>Chitinophaga</taxon>
    </lineage>
</organism>
<accession>A0A1G7SIV4</accession>
<protein>
    <submittedName>
        <fullName evidence="1">Uncharacterized protein</fullName>
    </submittedName>
</protein>
<dbReference type="AlphaFoldDB" id="A0A1G7SIV4"/>
<name>A0A1G7SIV4_CHIFI</name>
<evidence type="ECO:0000313" key="2">
    <source>
        <dbReference type="Proteomes" id="UP000199045"/>
    </source>
</evidence>
<gene>
    <name evidence="1" type="ORF">SAMN04488121_103892</name>
</gene>
<dbReference type="Proteomes" id="UP000199045">
    <property type="component" value="Unassembled WGS sequence"/>
</dbReference>
<evidence type="ECO:0000313" key="1">
    <source>
        <dbReference type="EMBL" id="SDG22975.1"/>
    </source>
</evidence>
<reference evidence="1 2" key="1">
    <citation type="submission" date="2016-10" db="EMBL/GenBank/DDBJ databases">
        <authorList>
            <person name="de Groot N.N."/>
        </authorList>
    </citation>
    <scope>NUCLEOTIDE SEQUENCE [LARGE SCALE GENOMIC DNA]</scope>
    <source>
        <strain evidence="1 2">DSM 527</strain>
    </source>
</reference>
<dbReference type="EMBL" id="FNBN01000003">
    <property type="protein sequence ID" value="SDG22975.1"/>
    <property type="molecule type" value="Genomic_DNA"/>
</dbReference>